<dbReference type="Pfam" id="PF00672">
    <property type="entry name" value="HAMP"/>
    <property type="match status" value="1"/>
</dbReference>
<dbReference type="InterPro" id="IPR003660">
    <property type="entry name" value="HAMP_dom"/>
</dbReference>
<dbReference type="Gene3D" id="3.30.450.20">
    <property type="entry name" value="PAS domain"/>
    <property type="match status" value="2"/>
</dbReference>
<gene>
    <name evidence="8" type="ORF">HQN60_14755</name>
</gene>
<protein>
    <submittedName>
        <fullName evidence="8">Methyl-accepting chemotaxis protein</fullName>
    </submittedName>
</protein>
<evidence type="ECO:0000256" key="3">
    <source>
        <dbReference type="ARBA" id="ARBA00029447"/>
    </source>
</evidence>
<dbReference type="CDD" id="cd06225">
    <property type="entry name" value="HAMP"/>
    <property type="match status" value="1"/>
</dbReference>
<dbReference type="Proteomes" id="UP000504844">
    <property type="component" value="Chromosome"/>
</dbReference>
<evidence type="ECO:0000256" key="2">
    <source>
        <dbReference type="ARBA" id="ARBA00023224"/>
    </source>
</evidence>
<accession>A0A6M8SXA5</accession>
<evidence type="ECO:0000259" key="6">
    <source>
        <dbReference type="PROSITE" id="PS50111"/>
    </source>
</evidence>
<dbReference type="GO" id="GO:0006935">
    <property type="term" value="P:chemotaxis"/>
    <property type="evidence" value="ECO:0007669"/>
    <property type="project" value="UniProtKB-ARBA"/>
</dbReference>
<reference evidence="8 9" key="1">
    <citation type="submission" date="2020-05" db="EMBL/GenBank/DDBJ databases">
        <title>Complete genome sequence of Deefgea sp. D17.</title>
        <authorList>
            <person name="Bae J.-W."/>
            <person name="Han J.E."/>
        </authorList>
    </citation>
    <scope>NUCLEOTIDE SEQUENCE [LARGE SCALE GENOMIC DNA]</scope>
    <source>
        <strain evidence="8 9">D17</strain>
    </source>
</reference>
<keyword evidence="2 4" id="KW-0807">Transducer</keyword>
<dbReference type="PROSITE" id="PS50885">
    <property type="entry name" value="HAMP"/>
    <property type="match status" value="1"/>
</dbReference>
<proteinExistence type="inferred from homology"/>
<dbReference type="EMBL" id="CP054143">
    <property type="protein sequence ID" value="QKJ67880.1"/>
    <property type="molecule type" value="Genomic_DNA"/>
</dbReference>
<sequence length="690" mass="74160">MLHLSRMSLRTKILLFTTVAIVIGFSAMILIIASNAYQSAKAQGLLRLQEQARAYADQVEGQFTAAYQLPINLALAMTGMQATGVPERKVLDNVMMSMLASQPLASGLYMVWEPNALDGKDDGYRQDWPKHDPTGRYTPYIVRSEGKIIQDTLLGSTQKAAAEPFRNNPQQYTAPYESAGWGDFYYVPKQRQQDTVTEPTSYDVNGQQVLLSSLVVAIKNAAGQFLGVAAVDLPLASLQASIGQAKPFGVGHVSLISNAGLYVVAPDAANAGKKLNEADFPAGFMTDLRAGKAVHFERDGLLYEYQPIKMGNSQQPWSVGVVVPESVVVAEAVSVRNWAIVVGLIAIILIVAVLSVVLNVLIAPLRRLAVAMEEVSSGQGDLTRQLPIHGQDEIGRTAQAFNQFVVTLRGMFLDVRSQSEAVSHASQQLAGPAETVKTSSIHQAEAATSTAASVEEVTVSIQHIADSAHDFEQTARETGKETSASQFKVDEVAKEIAQIHETMAHLVASMQSLNTQSLQVNQIVQTIKEIADQTNLLALNAAIEAARAGDMGRGFAVVADEVRKLAGRSGEATIEISKIVNTIQGEIHKAGDHMQVTQQQVGASVQLSRQAAESMNTVRAGTEQMLVNIGDIANATREQAAASTDIAQNIETISNMSQRNSDAMSEVGASVKDLEQMALHLKTIVSGFKL</sequence>
<dbReference type="Pfam" id="PF00015">
    <property type="entry name" value="MCPsignal"/>
    <property type="match status" value="1"/>
</dbReference>
<dbReference type="SMART" id="SM00304">
    <property type="entry name" value="HAMP"/>
    <property type="match status" value="2"/>
</dbReference>
<feature type="domain" description="HAMP" evidence="7">
    <location>
        <begin position="359"/>
        <end position="413"/>
    </location>
</feature>
<evidence type="ECO:0000313" key="8">
    <source>
        <dbReference type="EMBL" id="QKJ67880.1"/>
    </source>
</evidence>
<dbReference type="AlphaFoldDB" id="A0A6M8SXA5"/>
<organism evidence="8 9">
    <name type="scientific">Deefgea piscis</name>
    <dbReference type="NCBI Taxonomy" id="2739061"/>
    <lineage>
        <taxon>Bacteria</taxon>
        <taxon>Pseudomonadati</taxon>
        <taxon>Pseudomonadota</taxon>
        <taxon>Betaproteobacteria</taxon>
        <taxon>Neisseriales</taxon>
        <taxon>Chitinibacteraceae</taxon>
        <taxon>Deefgea</taxon>
    </lineage>
</organism>
<comment type="subcellular location">
    <subcellularLocation>
        <location evidence="1">Membrane</location>
    </subcellularLocation>
</comment>
<keyword evidence="5" id="KW-1133">Transmembrane helix</keyword>
<evidence type="ECO:0000313" key="9">
    <source>
        <dbReference type="Proteomes" id="UP000504844"/>
    </source>
</evidence>
<dbReference type="PROSITE" id="PS50111">
    <property type="entry name" value="CHEMOTAXIS_TRANSDUC_2"/>
    <property type="match status" value="1"/>
</dbReference>
<dbReference type="SMART" id="SM00283">
    <property type="entry name" value="MA"/>
    <property type="match status" value="1"/>
</dbReference>
<feature type="domain" description="Methyl-accepting transducer" evidence="6">
    <location>
        <begin position="418"/>
        <end position="654"/>
    </location>
</feature>
<dbReference type="CDD" id="cd12913">
    <property type="entry name" value="PDC1_MCP_like"/>
    <property type="match status" value="1"/>
</dbReference>
<dbReference type="CDD" id="cd11386">
    <property type="entry name" value="MCP_signal"/>
    <property type="match status" value="1"/>
</dbReference>
<dbReference type="PANTHER" id="PTHR32089:SF112">
    <property type="entry name" value="LYSOZYME-LIKE PROTEIN-RELATED"/>
    <property type="match status" value="1"/>
</dbReference>
<evidence type="ECO:0000256" key="5">
    <source>
        <dbReference type="SAM" id="Phobius"/>
    </source>
</evidence>
<comment type="similarity">
    <text evidence="3">Belongs to the methyl-accepting chemotaxis (MCP) protein family.</text>
</comment>
<dbReference type="KEGG" id="dee:HQN60_14755"/>
<dbReference type="GO" id="GO:0007165">
    <property type="term" value="P:signal transduction"/>
    <property type="evidence" value="ECO:0007669"/>
    <property type="project" value="UniProtKB-KW"/>
</dbReference>
<feature type="transmembrane region" description="Helical" evidence="5">
    <location>
        <begin position="12"/>
        <end position="33"/>
    </location>
</feature>
<keyword evidence="5" id="KW-0812">Transmembrane</keyword>
<dbReference type="RefSeq" id="WP_173534381.1">
    <property type="nucleotide sequence ID" value="NZ_CP054143.1"/>
</dbReference>
<evidence type="ECO:0000259" key="7">
    <source>
        <dbReference type="PROSITE" id="PS50885"/>
    </source>
</evidence>
<evidence type="ECO:0000256" key="4">
    <source>
        <dbReference type="PROSITE-ProRule" id="PRU00284"/>
    </source>
</evidence>
<name>A0A6M8SXA5_9NEIS</name>
<keyword evidence="5" id="KW-0472">Membrane</keyword>
<dbReference type="PANTHER" id="PTHR32089">
    <property type="entry name" value="METHYL-ACCEPTING CHEMOTAXIS PROTEIN MCPB"/>
    <property type="match status" value="1"/>
</dbReference>
<evidence type="ECO:0000256" key="1">
    <source>
        <dbReference type="ARBA" id="ARBA00004370"/>
    </source>
</evidence>
<dbReference type="Gene3D" id="1.10.287.950">
    <property type="entry name" value="Methyl-accepting chemotaxis protein"/>
    <property type="match status" value="1"/>
</dbReference>
<keyword evidence="9" id="KW-1185">Reference proteome</keyword>
<dbReference type="InterPro" id="IPR004089">
    <property type="entry name" value="MCPsignal_dom"/>
</dbReference>
<feature type="transmembrane region" description="Helical" evidence="5">
    <location>
        <begin position="338"/>
        <end position="362"/>
    </location>
</feature>
<dbReference type="GO" id="GO:0016020">
    <property type="term" value="C:membrane"/>
    <property type="evidence" value="ECO:0007669"/>
    <property type="project" value="UniProtKB-SubCell"/>
</dbReference>
<dbReference type="FunFam" id="1.10.287.950:FF:000001">
    <property type="entry name" value="Methyl-accepting chemotaxis sensory transducer"/>
    <property type="match status" value="1"/>
</dbReference>
<dbReference type="SUPFAM" id="SSF58104">
    <property type="entry name" value="Methyl-accepting chemotaxis protein (MCP) signaling domain"/>
    <property type="match status" value="1"/>
</dbReference>